<gene>
    <name evidence="14" type="ORF">GEMMAAP_07510</name>
</gene>
<evidence type="ECO:0000256" key="11">
    <source>
        <dbReference type="NCBIfam" id="TIGR00260"/>
    </source>
</evidence>
<feature type="domain" description="Tryptophan synthase beta chain-like PALP" evidence="13">
    <location>
        <begin position="103"/>
        <end position="403"/>
    </location>
</feature>
<evidence type="ECO:0000256" key="12">
    <source>
        <dbReference type="PIRSR" id="PIRSR604450-51"/>
    </source>
</evidence>
<sequence length="450" mass="47516">MAVNDTIFLSAHEAPGQHSVQRCDDCGQDLHERDASPACPQCGGLLAIIHRAPLDIMGAPLEPKAIHHTFAQHCCAMPMGHPSGVWRFESLVMPTAGEAITSHPEGNTPLMTRRVVSEWAGCDGLLLKHEGYNPTGSFKDRGMTVGTTQAVRTGATAVACASTGNTSASLASYAAQAGIPGLVFVPAGKVALGKMAQTLAYGAKTLLVKGDFDTCLRLVQEASRELGIYLLNSINPWRVEGQKTIVFETLQQLGWDAPDFIVLPAGNLGNTAAFGKALREAKALGLISRVPRLVSVQAAGAAPFAKGFRDHFAQRYTVQAETIATAIRIGDPASWDRAVRAIRETDGLVLSVTDDEIIDAKVRIDAAGVGCEPASAASVAGVRQLVRDGIIRSGDRVVAVLTGHVLKDPGMLVELHQERTDFAQANRPVEIDATVKAVADIIAASRGAEA</sequence>
<dbReference type="EMBL" id="CP011454">
    <property type="protein sequence ID" value="AMW04729.1"/>
    <property type="molecule type" value="Genomic_DNA"/>
</dbReference>
<dbReference type="UniPathway" id="UPA00050">
    <property type="reaction ID" value="UER00065"/>
</dbReference>
<keyword evidence="6" id="KW-0028">Amino-acid biosynthesis</keyword>
<evidence type="ECO:0000256" key="3">
    <source>
        <dbReference type="ARBA" id="ARBA00005517"/>
    </source>
</evidence>
<evidence type="ECO:0000313" key="14">
    <source>
        <dbReference type="EMBL" id="AMW04729.1"/>
    </source>
</evidence>
<dbReference type="GO" id="GO:0009088">
    <property type="term" value="P:threonine biosynthetic process"/>
    <property type="evidence" value="ECO:0007669"/>
    <property type="project" value="UniProtKB-UniRule"/>
</dbReference>
<dbReference type="STRING" id="1379270.GEMMAAP_07510"/>
<comment type="pathway">
    <text evidence="2">Amino-acid biosynthesis; L-threonine biosynthesis; L-threonine from L-aspartate: step 5/5.</text>
</comment>
<reference evidence="14 15" key="1">
    <citation type="journal article" date="2014" name="Proc. Natl. Acad. Sci. U.S.A.">
        <title>Functional type 2 photosynthetic reaction centers found in the rare bacterial phylum Gemmatimonadetes.</title>
        <authorList>
            <person name="Zeng Y."/>
            <person name="Feng F."/>
            <person name="Medova H."/>
            <person name="Dean J."/>
            <person name="Koblizek M."/>
        </authorList>
    </citation>
    <scope>NUCLEOTIDE SEQUENCE [LARGE SCALE GENOMIC DNA]</scope>
    <source>
        <strain evidence="14 15">AP64</strain>
    </source>
</reference>
<evidence type="ECO:0000256" key="5">
    <source>
        <dbReference type="ARBA" id="ARBA00018679"/>
    </source>
</evidence>
<dbReference type="GO" id="GO:0030170">
    <property type="term" value="F:pyridoxal phosphate binding"/>
    <property type="evidence" value="ECO:0007669"/>
    <property type="project" value="InterPro"/>
</dbReference>
<organism evidence="14 15">
    <name type="scientific">Gemmatimonas phototrophica</name>
    <dbReference type="NCBI Taxonomy" id="1379270"/>
    <lineage>
        <taxon>Bacteria</taxon>
        <taxon>Pseudomonadati</taxon>
        <taxon>Gemmatimonadota</taxon>
        <taxon>Gemmatimonadia</taxon>
        <taxon>Gemmatimonadales</taxon>
        <taxon>Gemmatimonadaceae</taxon>
        <taxon>Gemmatimonas</taxon>
    </lineage>
</organism>
<dbReference type="GO" id="GO:0004794">
    <property type="term" value="F:threonine deaminase activity"/>
    <property type="evidence" value="ECO:0007669"/>
    <property type="project" value="TreeGrafter"/>
</dbReference>
<dbReference type="GO" id="GO:0003941">
    <property type="term" value="F:L-serine ammonia-lyase activity"/>
    <property type="evidence" value="ECO:0007669"/>
    <property type="project" value="TreeGrafter"/>
</dbReference>
<reference evidence="14 15" key="2">
    <citation type="journal article" date="2016" name="Environ. Microbiol. Rep.">
        <title>Metagenomic evidence for the presence of phototrophic Gemmatimonadetes bacteria in diverse environments.</title>
        <authorList>
            <person name="Zeng Y."/>
            <person name="Baumbach J."/>
            <person name="Barbosa E.G."/>
            <person name="Azevedo V."/>
            <person name="Zhang C."/>
            <person name="Koblizek M."/>
        </authorList>
    </citation>
    <scope>NUCLEOTIDE SEQUENCE [LARGE SCALE GENOMIC DNA]</scope>
    <source>
        <strain evidence="14 15">AP64</strain>
    </source>
</reference>
<evidence type="ECO:0000259" key="13">
    <source>
        <dbReference type="Pfam" id="PF00291"/>
    </source>
</evidence>
<evidence type="ECO:0000256" key="7">
    <source>
        <dbReference type="ARBA" id="ARBA00022697"/>
    </source>
</evidence>
<dbReference type="PROSITE" id="PS00165">
    <property type="entry name" value="DEHYDRATASE_SER_THR"/>
    <property type="match status" value="1"/>
</dbReference>
<feature type="modified residue" description="N6-(pyridoxal phosphate)lysine" evidence="12">
    <location>
        <position position="139"/>
    </location>
</feature>
<dbReference type="Gene3D" id="3.40.50.1100">
    <property type="match status" value="2"/>
</dbReference>
<dbReference type="OrthoDB" id="9778118at2"/>
<keyword evidence="9" id="KW-0456">Lyase</keyword>
<evidence type="ECO:0000256" key="9">
    <source>
        <dbReference type="ARBA" id="ARBA00023239"/>
    </source>
</evidence>
<dbReference type="Proteomes" id="UP000076404">
    <property type="component" value="Chromosome"/>
</dbReference>
<dbReference type="InterPro" id="IPR050147">
    <property type="entry name" value="Ser/Thr_Dehydratase"/>
</dbReference>
<dbReference type="RefSeq" id="WP_026850484.1">
    <property type="nucleotide sequence ID" value="NZ_CP011454.1"/>
</dbReference>
<evidence type="ECO:0000256" key="6">
    <source>
        <dbReference type="ARBA" id="ARBA00022605"/>
    </source>
</evidence>
<protein>
    <recommendedName>
        <fullName evidence="5 11">Threonine synthase</fullName>
        <ecNumber evidence="4 11">4.2.3.1</ecNumber>
    </recommendedName>
</protein>
<dbReference type="InterPro" id="IPR000634">
    <property type="entry name" value="Ser/Thr_deHydtase_PyrdxlP-BS"/>
</dbReference>
<dbReference type="GO" id="GO:0009097">
    <property type="term" value="P:isoleucine biosynthetic process"/>
    <property type="evidence" value="ECO:0007669"/>
    <property type="project" value="TreeGrafter"/>
</dbReference>
<evidence type="ECO:0000256" key="1">
    <source>
        <dbReference type="ARBA" id="ARBA00001933"/>
    </source>
</evidence>
<dbReference type="eggNOG" id="COG0498">
    <property type="taxonomic scope" value="Bacteria"/>
</dbReference>
<dbReference type="AlphaFoldDB" id="A0A143BI79"/>
<evidence type="ECO:0000256" key="10">
    <source>
        <dbReference type="ARBA" id="ARBA00049144"/>
    </source>
</evidence>
<dbReference type="KEGG" id="gph:GEMMAAP_07510"/>
<comment type="cofactor">
    <cofactor evidence="1 12">
        <name>pyridoxal 5'-phosphate</name>
        <dbReference type="ChEBI" id="CHEBI:597326"/>
    </cofactor>
</comment>
<keyword evidence="7" id="KW-0791">Threonine biosynthesis</keyword>
<keyword evidence="8 12" id="KW-0663">Pyridoxal phosphate</keyword>
<proteinExistence type="inferred from homology"/>
<dbReference type="Pfam" id="PF00291">
    <property type="entry name" value="PALP"/>
    <property type="match status" value="1"/>
</dbReference>
<keyword evidence="15" id="KW-1185">Reference proteome</keyword>
<evidence type="ECO:0000256" key="4">
    <source>
        <dbReference type="ARBA" id="ARBA00013028"/>
    </source>
</evidence>
<dbReference type="GO" id="GO:0006567">
    <property type="term" value="P:L-threonine catabolic process"/>
    <property type="evidence" value="ECO:0007669"/>
    <property type="project" value="TreeGrafter"/>
</dbReference>
<dbReference type="PANTHER" id="PTHR48078">
    <property type="entry name" value="THREONINE DEHYDRATASE, MITOCHONDRIAL-RELATED"/>
    <property type="match status" value="1"/>
</dbReference>
<dbReference type="GO" id="GO:0004795">
    <property type="term" value="F:threonine synthase activity"/>
    <property type="evidence" value="ECO:0007669"/>
    <property type="project" value="UniProtKB-UniRule"/>
</dbReference>
<evidence type="ECO:0000256" key="2">
    <source>
        <dbReference type="ARBA" id="ARBA00004979"/>
    </source>
</evidence>
<dbReference type="InterPro" id="IPR004450">
    <property type="entry name" value="Thr_synthase-like"/>
</dbReference>
<dbReference type="PANTHER" id="PTHR48078:SF6">
    <property type="entry name" value="L-THREONINE DEHYDRATASE CATABOLIC TDCB"/>
    <property type="match status" value="1"/>
</dbReference>
<evidence type="ECO:0000256" key="8">
    <source>
        <dbReference type="ARBA" id="ARBA00022898"/>
    </source>
</evidence>
<comment type="catalytic activity">
    <reaction evidence="10">
        <text>O-phospho-L-homoserine + H2O = L-threonine + phosphate</text>
        <dbReference type="Rhea" id="RHEA:10840"/>
        <dbReference type="ChEBI" id="CHEBI:15377"/>
        <dbReference type="ChEBI" id="CHEBI:43474"/>
        <dbReference type="ChEBI" id="CHEBI:57590"/>
        <dbReference type="ChEBI" id="CHEBI:57926"/>
        <dbReference type="EC" id="4.2.3.1"/>
    </reaction>
</comment>
<dbReference type="EC" id="4.2.3.1" evidence="4 11"/>
<dbReference type="NCBIfam" id="TIGR00260">
    <property type="entry name" value="thrC"/>
    <property type="match status" value="1"/>
</dbReference>
<dbReference type="FunFam" id="3.40.50.1100:FF:000013">
    <property type="entry name" value="Threonine synthase"/>
    <property type="match status" value="1"/>
</dbReference>
<dbReference type="InterPro" id="IPR001926">
    <property type="entry name" value="TrpB-like_PALP"/>
</dbReference>
<dbReference type="InterPro" id="IPR036052">
    <property type="entry name" value="TrpB-like_PALP_sf"/>
</dbReference>
<dbReference type="SUPFAM" id="SSF53686">
    <property type="entry name" value="Tryptophan synthase beta subunit-like PLP-dependent enzymes"/>
    <property type="match status" value="1"/>
</dbReference>
<comment type="similarity">
    <text evidence="3">Belongs to the threonine synthase family.</text>
</comment>
<evidence type="ECO:0000313" key="15">
    <source>
        <dbReference type="Proteomes" id="UP000076404"/>
    </source>
</evidence>
<dbReference type="GO" id="GO:0006565">
    <property type="term" value="P:L-serine catabolic process"/>
    <property type="evidence" value="ECO:0007669"/>
    <property type="project" value="TreeGrafter"/>
</dbReference>
<dbReference type="CDD" id="cd01563">
    <property type="entry name" value="Thr-synth_1"/>
    <property type="match status" value="1"/>
</dbReference>
<name>A0A143BI79_9BACT</name>
<accession>A0A143BI79</accession>